<feature type="transmembrane region" description="Helical" evidence="1">
    <location>
        <begin position="87"/>
        <end position="110"/>
    </location>
</feature>
<evidence type="ECO:0000256" key="1">
    <source>
        <dbReference type="SAM" id="Phobius"/>
    </source>
</evidence>
<evidence type="ECO:0000313" key="3">
    <source>
        <dbReference type="EMBL" id="SFH08979.1"/>
    </source>
</evidence>
<reference evidence="3 4" key="1">
    <citation type="submission" date="2016-10" db="EMBL/GenBank/DDBJ databases">
        <authorList>
            <person name="de Groot N.N."/>
        </authorList>
    </citation>
    <scope>NUCLEOTIDE SEQUENCE [LARGE SCALE GENOMIC DNA]</scope>
    <source>
        <strain evidence="3 4">CPCC 202808</strain>
    </source>
</reference>
<proteinExistence type="predicted"/>
<feature type="transmembrane region" description="Helical" evidence="1">
    <location>
        <begin position="122"/>
        <end position="143"/>
    </location>
</feature>
<dbReference type="STRING" id="504797.SAMN05421678_11217"/>
<reference evidence="2 5" key="2">
    <citation type="submission" date="2020-07" db="EMBL/GenBank/DDBJ databases">
        <title>Sequencing the genomes of 1000 actinobacteria strains.</title>
        <authorList>
            <person name="Klenk H.-P."/>
        </authorList>
    </citation>
    <scope>NUCLEOTIDE SEQUENCE [LARGE SCALE GENOMIC DNA]</scope>
    <source>
        <strain evidence="2 5">DSM 45117</strain>
    </source>
</reference>
<evidence type="ECO:0000313" key="4">
    <source>
        <dbReference type="Proteomes" id="UP000199052"/>
    </source>
</evidence>
<name>A0A1I2X7Q3_9ACTN</name>
<protein>
    <submittedName>
        <fullName evidence="3">Uncharacterized protein</fullName>
    </submittedName>
</protein>
<dbReference type="Proteomes" id="UP000199052">
    <property type="component" value="Unassembled WGS sequence"/>
</dbReference>
<dbReference type="EMBL" id="FOOI01000012">
    <property type="protein sequence ID" value="SFH08979.1"/>
    <property type="molecule type" value="Genomic_DNA"/>
</dbReference>
<dbReference type="AlphaFoldDB" id="A0A1I2X7Q3"/>
<dbReference type="OrthoDB" id="9888166at2"/>
<keyword evidence="1" id="KW-0472">Membrane</keyword>
<organism evidence="3 4">
    <name type="scientific">Actinopolymorpha cephalotaxi</name>
    <dbReference type="NCBI Taxonomy" id="504797"/>
    <lineage>
        <taxon>Bacteria</taxon>
        <taxon>Bacillati</taxon>
        <taxon>Actinomycetota</taxon>
        <taxon>Actinomycetes</taxon>
        <taxon>Propionibacteriales</taxon>
        <taxon>Actinopolymorphaceae</taxon>
        <taxon>Actinopolymorpha</taxon>
    </lineage>
</organism>
<dbReference type="EMBL" id="JACBZA010000001">
    <property type="protein sequence ID" value="NYH86080.1"/>
    <property type="molecule type" value="Genomic_DNA"/>
</dbReference>
<gene>
    <name evidence="2" type="ORF">FHR37_004931</name>
    <name evidence="3" type="ORF">SAMN05421678_11217</name>
</gene>
<keyword evidence="5" id="KW-1185">Reference proteome</keyword>
<keyword evidence="1" id="KW-1133">Transmembrane helix</keyword>
<keyword evidence="1" id="KW-0812">Transmembrane</keyword>
<accession>A0A1I2X7Q3</accession>
<dbReference type="RefSeq" id="WP_092885549.1">
    <property type="nucleotide sequence ID" value="NZ_FOOI01000012.1"/>
</dbReference>
<evidence type="ECO:0000313" key="5">
    <source>
        <dbReference type="Proteomes" id="UP000533017"/>
    </source>
</evidence>
<evidence type="ECO:0000313" key="2">
    <source>
        <dbReference type="EMBL" id="NYH86080.1"/>
    </source>
</evidence>
<feature type="transmembrane region" description="Helical" evidence="1">
    <location>
        <begin position="12"/>
        <end position="34"/>
    </location>
</feature>
<sequence>MTTIEDTSVGARVRTLTAAALLLALAIPLAALFLNHADRYVTFDGNQGCPRTVLDEMFNLNEGAYHQGEPRSDAQIKADKKACLRAALPSMTVATTSMTGAGLVFIAGLSLLTRSGRRARRLVLTATGIGIGIVALTIVVTAAHP</sequence>
<dbReference type="Proteomes" id="UP000533017">
    <property type="component" value="Unassembled WGS sequence"/>
</dbReference>